<proteinExistence type="inferred from homology"/>
<dbReference type="RefSeq" id="WP_035569342.1">
    <property type="nucleotide sequence ID" value="NZ_ARYH01000001.1"/>
</dbReference>
<dbReference type="OrthoDB" id="9807574at2"/>
<dbReference type="PATRIC" id="fig|1280949.3.peg.594"/>
<gene>
    <name evidence="3" type="ORF">HAD_02905</name>
</gene>
<dbReference type="AlphaFoldDB" id="A0A069E3Z2"/>
<evidence type="ECO:0000313" key="4">
    <source>
        <dbReference type="Proteomes" id="UP000027446"/>
    </source>
</evidence>
<comment type="similarity">
    <text evidence="1">Belongs to the OmpW/AlkL family.</text>
</comment>
<dbReference type="eggNOG" id="COG3047">
    <property type="taxonomic scope" value="Bacteria"/>
</dbReference>
<evidence type="ECO:0000256" key="2">
    <source>
        <dbReference type="SAM" id="SignalP"/>
    </source>
</evidence>
<comment type="caution">
    <text evidence="3">The sequence shown here is derived from an EMBL/GenBank/DDBJ whole genome shotgun (WGS) entry which is preliminary data.</text>
</comment>
<reference evidence="3 4" key="1">
    <citation type="journal article" date="2014" name="Antonie Van Leeuwenhoek">
        <title>Hyphomonas beringensis sp. nov. and Hyphomonas chukchiensis sp. nov., isolated from surface seawater of the Bering Sea and Chukchi Sea.</title>
        <authorList>
            <person name="Li C."/>
            <person name="Lai Q."/>
            <person name="Li G."/>
            <person name="Dong C."/>
            <person name="Wang J."/>
            <person name="Liao Y."/>
            <person name="Shao Z."/>
        </authorList>
    </citation>
    <scope>NUCLEOTIDE SEQUENCE [LARGE SCALE GENOMIC DNA]</scope>
    <source>
        <strain evidence="3 4">MHS-3</strain>
    </source>
</reference>
<dbReference type="InterPro" id="IPR005618">
    <property type="entry name" value="OMPW"/>
</dbReference>
<dbReference type="Gene3D" id="2.40.160.20">
    <property type="match status" value="1"/>
</dbReference>
<dbReference type="InterPro" id="IPR011250">
    <property type="entry name" value="OMP/PagP_B-barrel"/>
</dbReference>
<dbReference type="PANTHER" id="PTHR36920">
    <property type="match status" value="1"/>
</dbReference>
<dbReference type="SUPFAM" id="SSF56925">
    <property type="entry name" value="OMPA-like"/>
    <property type="match status" value="1"/>
</dbReference>
<evidence type="ECO:0000256" key="1">
    <source>
        <dbReference type="ARBA" id="ARBA00009330"/>
    </source>
</evidence>
<keyword evidence="4" id="KW-1185">Reference proteome</keyword>
<organism evidence="3 4">
    <name type="scientific">Hyphomonas adhaerens MHS-3</name>
    <dbReference type="NCBI Taxonomy" id="1280949"/>
    <lineage>
        <taxon>Bacteria</taxon>
        <taxon>Pseudomonadati</taxon>
        <taxon>Pseudomonadota</taxon>
        <taxon>Alphaproteobacteria</taxon>
        <taxon>Hyphomonadales</taxon>
        <taxon>Hyphomonadaceae</taxon>
        <taxon>Hyphomonas</taxon>
    </lineage>
</organism>
<feature type="signal peptide" evidence="2">
    <location>
        <begin position="1"/>
        <end position="19"/>
    </location>
</feature>
<protein>
    <submittedName>
        <fullName evidence="3">Putative outer membrane protein OmpW</fullName>
    </submittedName>
</protein>
<keyword evidence="2" id="KW-0732">Signal</keyword>
<dbReference type="STRING" id="1280949.HAD_02905"/>
<accession>A0A069E3Z2</accession>
<dbReference type="GO" id="GO:0055085">
    <property type="term" value="P:transmembrane transport"/>
    <property type="evidence" value="ECO:0007669"/>
    <property type="project" value="TreeGrafter"/>
</dbReference>
<dbReference type="Proteomes" id="UP000027446">
    <property type="component" value="Unassembled WGS sequence"/>
</dbReference>
<name>A0A069E3Z2_9PROT</name>
<sequence length="223" mass="23536">MKRLFVAALLASTTWTTVAGVAAADDNPWMIRGRVIGVLPSESADLSVAGAPLGGSVDISDQYVPELDITYFFNKNVAAELILGVTPHDVKATNVSAVGGADVDLGDVWLLPPTLTLQYHFDNGGKFKPYVGAGVNATFFFNEDEGNVADGIDYDPSFGPALQVGFDYDLDGVPGGWAFNADVKKIWINPDVTVNFATALGVAVDADVDINPTVVGLGFGYKF</sequence>
<evidence type="ECO:0000313" key="3">
    <source>
        <dbReference type="EMBL" id="KCZ84594.1"/>
    </source>
</evidence>
<feature type="chain" id="PRO_5001660661" evidence="2">
    <location>
        <begin position="20"/>
        <end position="223"/>
    </location>
</feature>
<dbReference type="GO" id="GO:0019867">
    <property type="term" value="C:outer membrane"/>
    <property type="evidence" value="ECO:0007669"/>
    <property type="project" value="InterPro"/>
</dbReference>
<dbReference type="Pfam" id="PF03922">
    <property type="entry name" value="OmpW"/>
    <property type="match status" value="1"/>
</dbReference>
<dbReference type="PANTHER" id="PTHR36920:SF1">
    <property type="entry name" value="OUTER MEMBRANE PROTEIN W"/>
    <property type="match status" value="1"/>
</dbReference>
<dbReference type="EMBL" id="ARYH01000001">
    <property type="protein sequence ID" value="KCZ84594.1"/>
    <property type="molecule type" value="Genomic_DNA"/>
</dbReference>